<dbReference type="AlphaFoldDB" id="A0A9P5NXP1"/>
<organism evidence="2 3">
    <name type="scientific">Gymnopilus junonius</name>
    <name type="common">Spectacular rustgill mushroom</name>
    <name type="synonym">Gymnopilus spectabilis subsp. junonius</name>
    <dbReference type="NCBI Taxonomy" id="109634"/>
    <lineage>
        <taxon>Eukaryota</taxon>
        <taxon>Fungi</taxon>
        <taxon>Dikarya</taxon>
        <taxon>Basidiomycota</taxon>
        <taxon>Agaricomycotina</taxon>
        <taxon>Agaricomycetes</taxon>
        <taxon>Agaricomycetidae</taxon>
        <taxon>Agaricales</taxon>
        <taxon>Agaricineae</taxon>
        <taxon>Hymenogastraceae</taxon>
        <taxon>Gymnopilus</taxon>
    </lineage>
</organism>
<feature type="compositionally biased region" description="Low complexity" evidence="1">
    <location>
        <begin position="132"/>
        <end position="143"/>
    </location>
</feature>
<evidence type="ECO:0000313" key="3">
    <source>
        <dbReference type="Proteomes" id="UP000724874"/>
    </source>
</evidence>
<gene>
    <name evidence="2" type="ORF">CPB84DRAFT_1759882</name>
</gene>
<feature type="compositionally biased region" description="Polar residues" evidence="1">
    <location>
        <begin position="363"/>
        <end position="372"/>
    </location>
</feature>
<feature type="compositionally biased region" description="Low complexity" evidence="1">
    <location>
        <begin position="374"/>
        <end position="384"/>
    </location>
</feature>
<evidence type="ECO:0000256" key="1">
    <source>
        <dbReference type="SAM" id="MobiDB-lite"/>
    </source>
</evidence>
<feature type="compositionally biased region" description="Basic and acidic residues" evidence="1">
    <location>
        <begin position="229"/>
        <end position="241"/>
    </location>
</feature>
<dbReference type="EMBL" id="JADNYJ010000002">
    <property type="protein sequence ID" value="KAF8912924.1"/>
    <property type="molecule type" value="Genomic_DNA"/>
</dbReference>
<feature type="compositionally biased region" description="Acidic residues" evidence="1">
    <location>
        <begin position="403"/>
        <end position="415"/>
    </location>
</feature>
<feature type="region of interest" description="Disordered" evidence="1">
    <location>
        <begin position="1"/>
        <end position="36"/>
    </location>
</feature>
<feature type="compositionally biased region" description="Polar residues" evidence="1">
    <location>
        <begin position="21"/>
        <end position="35"/>
    </location>
</feature>
<keyword evidence="3" id="KW-1185">Reference proteome</keyword>
<feature type="region of interest" description="Disordered" evidence="1">
    <location>
        <begin position="229"/>
        <end position="315"/>
    </location>
</feature>
<feature type="region of interest" description="Disordered" evidence="1">
    <location>
        <begin position="353"/>
        <end position="416"/>
    </location>
</feature>
<name>A0A9P5NXP1_GYMJU</name>
<reference evidence="2" key="1">
    <citation type="submission" date="2020-11" db="EMBL/GenBank/DDBJ databases">
        <authorList>
            <consortium name="DOE Joint Genome Institute"/>
            <person name="Ahrendt S."/>
            <person name="Riley R."/>
            <person name="Andreopoulos W."/>
            <person name="LaButti K."/>
            <person name="Pangilinan J."/>
            <person name="Ruiz-duenas F.J."/>
            <person name="Barrasa J.M."/>
            <person name="Sanchez-Garcia M."/>
            <person name="Camarero S."/>
            <person name="Miyauchi S."/>
            <person name="Serrano A."/>
            <person name="Linde D."/>
            <person name="Babiker R."/>
            <person name="Drula E."/>
            <person name="Ayuso-Fernandez I."/>
            <person name="Pacheco R."/>
            <person name="Padilla G."/>
            <person name="Ferreira P."/>
            <person name="Barriuso J."/>
            <person name="Kellner H."/>
            <person name="Castanera R."/>
            <person name="Alfaro M."/>
            <person name="Ramirez L."/>
            <person name="Pisabarro A.G."/>
            <person name="Kuo A."/>
            <person name="Tritt A."/>
            <person name="Lipzen A."/>
            <person name="He G."/>
            <person name="Yan M."/>
            <person name="Ng V."/>
            <person name="Cullen D."/>
            <person name="Martin F."/>
            <person name="Rosso M.-N."/>
            <person name="Henrissat B."/>
            <person name="Hibbett D."/>
            <person name="Martinez A.T."/>
            <person name="Grigoriev I.V."/>
        </authorList>
    </citation>
    <scope>NUCLEOTIDE SEQUENCE</scope>
    <source>
        <strain evidence="2">AH 44721</strain>
    </source>
</reference>
<accession>A0A9P5NXP1</accession>
<feature type="region of interest" description="Disordered" evidence="1">
    <location>
        <begin position="106"/>
        <end position="194"/>
    </location>
</feature>
<proteinExistence type="predicted"/>
<protein>
    <submittedName>
        <fullName evidence="2">Uncharacterized protein</fullName>
    </submittedName>
</protein>
<comment type="caution">
    <text evidence="2">The sequence shown here is derived from an EMBL/GenBank/DDBJ whole genome shotgun (WGS) entry which is preliminary data.</text>
</comment>
<dbReference type="Proteomes" id="UP000724874">
    <property type="component" value="Unassembled WGS sequence"/>
</dbReference>
<sequence length="518" mass="57992">MSGNSPRSSSSPLSRANTSPDSPLNEQENVVTQRGLQEASVALDVAYNRIRQVRRNLLQLSETQPTLEGGTSHSVGDRDEIRPAHEALLLSGGELEEYNQGVQRAWTPPVRSMPPSPSQHSGGTDDYLPPASSLSDTTGLSGSPAFFQIPGNQESDPSTRPPRFRSRRERSPTDMQFFYRRASSPDSASTTRGLRVAAREAQGQDSSVDFHAYAAEFDRLLTRQRERMAELQRTTEARDTQRTGPVSAIPPHPLISTTPWRSPDPRRWRSFRPPNARQSSTEIMNQFEPLSSMLDRASSSDGSRPPWSTERRPPYLAHSNRETLFSEDMSNNINIDWSDDDFISWLFPEQDSHSLPPRDLASQLPTDPSANAETIRVTRTTNTTLSPAEHPPPRRGWARLDPDGNEIPENEEEELERSRTQYRLRALQQTRQSGRASGGLFQDFSRQRSMYGSVLDATLHVQEERQRSVPAHSNDSTRLYVDPLPIPLAAMVLDPETPQQNDIGVDVVIPHYACIAGR</sequence>
<dbReference type="OrthoDB" id="2649166at2759"/>
<feature type="compositionally biased region" description="Low complexity" evidence="1">
    <location>
        <begin position="1"/>
        <end position="20"/>
    </location>
</feature>
<evidence type="ECO:0000313" key="2">
    <source>
        <dbReference type="EMBL" id="KAF8912924.1"/>
    </source>
</evidence>